<protein>
    <submittedName>
        <fullName evidence="2">Uncharacterized protein</fullName>
    </submittedName>
</protein>
<dbReference type="AlphaFoldDB" id="A0A8H7STT5"/>
<feature type="transmembrane region" description="Helical" evidence="1">
    <location>
        <begin position="118"/>
        <end position="143"/>
    </location>
</feature>
<sequence length="524" mass="58361">MFHKKEDQQPKVLSENQEVGTIGRLDFGIWTLISAIGIIFCLIHSEQEKLWTWSGDTAEEAQSLKAKVTVSVMSTIIGGCVVALLTKTIACVSFTIIKYKGAHFSQLVTLIGGHTPSNIPMLIAGRGWFSISMILFVLAASAVTKQLAQVSMGVTQNWVDITGSFNTRNYTTCINPSDTPTLQRVRNSFSLEAINSIRNPNISYTSELYDKSIPAGLKGETTFNRELPFANVSCEIVPKESDFSYLSPMVDSSNDNKLLGDLSRAWSSIITLTLNDRNPDKSVEWVNCTISIGHATAYTSCNDTSCTSQRISEITPYTKYINSSDVGVGGLLLEMFRITTPTASASRNGLLVWLLGGDITYVYNRLDLGVPGESLAVIRDRAELLATVVGRILCDYNGDMPYSEVTTFDSSYKDYGKYVYRVLWKWPFWLLAGSIFICWAICLVSMRMTPENRIMSVDWLLSQYIERNRWSYLSGSDLVKAHKGSIFRVIDKNPEGDIGYITISSIDVLSDSRNDRVLQGRLYM</sequence>
<feature type="transmembrane region" description="Helical" evidence="1">
    <location>
        <begin position="72"/>
        <end position="97"/>
    </location>
</feature>
<keyword evidence="1" id="KW-1133">Transmembrane helix</keyword>
<dbReference type="EMBL" id="JAEPRE010000063">
    <property type="protein sequence ID" value="KAG2234028.1"/>
    <property type="molecule type" value="Genomic_DNA"/>
</dbReference>
<reference evidence="2" key="1">
    <citation type="submission" date="2021-01" db="EMBL/GenBank/DDBJ databases">
        <title>Metabolic potential, ecology and presence of endohyphal bacteria is reflected in genomic diversity of Mucoromycotina.</title>
        <authorList>
            <person name="Muszewska A."/>
            <person name="Okrasinska A."/>
            <person name="Steczkiewicz K."/>
            <person name="Drgas O."/>
            <person name="Orlowska M."/>
            <person name="Perlinska-Lenart U."/>
            <person name="Aleksandrzak-Piekarczyk T."/>
            <person name="Szatraj K."/>
            <person name="Zielenkiewicz U."/>
            <person name="Pilsyk S."/>
            <person name="Malc E."/>
            <person name="Mieczkowski P."/>
            <person name="Kruszewska J.S."/>
            <person name="Biernat P."/>
            <person name="Pawlowska J."/>
        </authorList>
    </citation>
    <scope>NUCLEOTIDE SEQUENCE</scope>
    <source>
        <strain evidence="2">WA0000018081</strain>
    </source>
</reference>
<feature type="transmembrane region" description="Helical" evidence="1">
    <location>
        <begin position="27"/>
        <end position="45"/>
    </location>
</feature>
<evidence type="ECO:0000313" key="2">
    <source>
        <dbReference type="EMBL" id="KAG2234028.1"/>
    </source>
</evidence>
<proteinExistence type="predicted"/>
<evidence type="ECO:0000256" key="1">
    <source>
        <dbReference type="SAM" id="Phobius"/>
    </source>
</evidence>
<keyword evidence="1" id="KW-0472">Membrane</keyword>
<feature type="transmembrane region" description="Helical" evidence="1">
    <location>
        <begin position="426"/>
        <end position="446"/>
    </location>
</feature>
<keyword evidence="1" id="KW-0812">Transmembrane</keyword>
<name>A0A8H7STT5_9FUNG</name>
<keyword evidence="3" id="KW-1185">Reference proteome</keyword>
<dbReference type="Proteomes" id="UP000613177">
    <property type="component" value="Unassembled WGS sequence"/>
</dbReference>
<evidence type="ECO:0000313" key="3">
    <source>
        <dbReference type="Proteomes" id="UP000613177"/>
    </source>
</evidence>
<organism evidence="2 3">
    <name type="scientific">Thamnidium elegans</name>
    <dbReference type="NCBI Taxonomy" id="101142"/>
    <lineage>
        <taxon>Eukaryota</taxon>
        <taxon>Fungi</taxon>
        <taxon>Fungi incertae sedis</taxon>
        <taxon>Mucoromycota</taxon>
        <taxon>Mucoromycotina</taxon>
        <taxon>Mucoromycetes</taxon>
        <taxon>Mucorales</taxon>
        <taxon>Mucorineae</taxon>
        <taxon>Mucoraceae</taxon>
        <taxon>Thamnidium</taxon>
    </lineage>
</organism>
<comment type="caution">
    <text evidence="2">The sequence shown here is derived from an EMBL/GenBank/DDBJ whole genome shotgun (WGS) entry which is preliminary data.</text>
</comment>
<accession>A0A8H7STT5</accession>
<gene>
    <name evidence="2" type="ORF">INT48_007118</name>
</gene>